<sequence length="96" mass="10419" precursor="true">MFFKKNFMIVACLTAGILSAQPTAAISTLGKHLQTQAVDTTNSGNAGEYYLAEPSALHHFLPELIGPKLYLNLLQSDTFITLVGWAESMKAKYASP</sequence>
<gene>
    <name evidence="2" type="ORF">Thini_3007</name>
</gene>
<dbReference type="RefSeq" id="WP_002709433.1">
    <property type="nucleotide sequence ID" value="NZ_JH651384.1"/>
</dbReference>
<feature type="chain" id="PRO_5024951551" evidence="1">
    <location>
        <begin position="21"/>
        <end position="96"/>
    </location>
</feature>
<accession>A0A656HGK8</accession>
<protein>
    <submittedName>
        <fullName evidence="2">Uncharacterized protein</fullName>
    </submittedName>
</protein>
<keyword evidence="3" id="KW-1185">Reference proteome</keyword>
<dbReference type="AlphaFoldDB" id="A0A656HGK8"/>
<feature type="signal peptide" evidence="1">
    <location>
        <begin position="1"/>
        <end position="20"/>
    </location>
</feature>
<dbReference type="OrthoDB" id="9966318at2"/>
<evidence type="ECO:0000313" key="3">
    <source>
        <dbReference type="Proteomes" id="UP000005317"/>
    </source>
</evidence>
<reference evidence="3" key="1">
    <citation type="journal article" date="2011" name="Stand. Genomic Sci.">
        <title>Genome sequence of the filamentous, gliding Thiothrix nivea neotype strain (JP2(T)).</title>
        <authorList>
            <person name="Lapidus A."/>
            <person name="Nolan M."/>
            <person name="Lucas S."/>
            <person name="Glavina Del Rio T."/>
            <person name="Tice H."/>
            <person name="Cheng J.F."/>
            <person name="Tapia R."/>
            <person name="Han C."/>
            <person name="Goodwin L."/>
            <person name="Pitluck S."/>
            <person name="Liolios K."/>
            <person name="Pagani I."/>
            <person name="Ivanova N."/>
            <person name="Huntemann M."/>
            <person name="Mavromatis K."/>
            <person name="Mikhailova N."/>
            <person name="Pati A."/>
            <person name="Chen A."/>
            <person name="Palaniappan K."/>
            <person name="Land M."/>
            <person name="Brambilla E.M."/>
            <person name="Rohde M."/>
            <person name="Abt B."/>
            <person name="Verbarg S."/>
            <person name="Goker M."/>
            <person name="Bristow J."/>
            <person name="Eisen J.A."/>
            <person name="Markowitz V."/>
            <person name="Hugenholtz P."/>
            <person name="Kyrpides N.C."/>
            <person name="Klenk H.P."/>
            <person name="Woyke T."/>
        </authorList>
    </citation>
    <scope>NUCLEOTIDE SEQUENCE [LARGE SCALE GENOMIC DNA]</scope>
    <source>
        <strain evidence="3">ATCC 35100 / DSM 5205 / JP2</strain>
    </source>
</reference>
<dbReference type="EMBL" id="JH651384">
    <property type="protein sequence ID" value="EIJ35533.1"/>
    <property type="molecule type" value="Genomic_DNA"/>
</dbReference>
<dbReference type="Proteomes" id="UP000005317">
    <property type="component" value="Unassembled WGS sequence"/>
</dbReference>
<keyword evidence="1" id="KW-0732">Signal</keyword>
<proteinExistence type="predicted"/>
<name>A0A656HGK8_THINJ</name>
<evidence type="ECO:0000313" key="2">
    <source>
        <dbReference type="EMBL" id="EIJ35533.1"/>
    </source>
</evidence>
<organism evidence="2 3">
    <name type="scientific">Thiothrix nivea (strain ATCC 35100 / DSM 5205 / JP2)</name>
    <dbReference type="NCBI Taxonomy" id="870187"/>
    <lineage>
        <taxon>Bacteria</taxon>
        <taxon>Pseudomonadati</taxon>
        <taxon>Pseudomonadota</taxon>
        <taxon>Gammaproteobacteria</taxon>
        <taxon>Thiotrichales</taxon>
        <taxon>Thiotrichaceae</taxon>
        <taxon>Thiothrix</taxon>
    </lineage>
</organism>
<evidence type="ECO:0000256" key="1">
    <source>
        <dbReference type="SAM" id="SignalP"/>
    </source>
</evidence>